<reference evidence="1 2" key="1">
    <citation type="submission" date="2019-05" db="EMBL/GenBank/DDBJ databases">
        <title>Another draft genome of Portunus trituberculatus and its Hox gene families provides insights of decapod evolution.</title>
        <authorList>
            <person name="Jeong J.-H."/>
            <person name="Song I."/>
            <person name="Kim S."/>
            <person name="Choi T."/>
            <person name="Kim D."/>
            <person name="Ryu S."/>
            <person name="Kim W."/>
        </authorList>
    </citation>
    <scope>NUCLEOTIDE SEQUENCE [LARGE SCALE GENOMIC DNA]</scope>
    <source>
        <tissue evidence="1">Muscle</tissue>
    </source>
</reference>
<proteinExistence type="predicted"/>
<keyword evidence="2" id="KW-1185">Reference proteome</keyword>
<dbReference type="EMBL" id="VSRR010139873">
    <property type="protein sequence ID" value="MPD04213.1"/>
    <property type="molecule type" value="Genomic_DNA"/>
</dbReference>
<dbReference type="AlphaFoldDB" id="A0A5B7K6N1"/>
<protein>
    <submittedName>
        <fullName evidence="1">Uncharacterized protein</fullName>
    </submittedName>
</protein>
<dbReference type="Proteomes" id="UP000324222">
    <property type="component" value="Unassembled WGS sequence"/>
</dbReference>
<evidence type="ECO:0000313" key="2">
    <source>
        <dbReference type="Proteomes" id="UP000324222"/>
    </source>
</evidence>
<comment type="caution">
    <text evidence="1">The sequence shown here is derived from an EMBL/GenBank/DDBJ whole genome shotgun (WGS) entry which is preliminary data.</text>
</comment>
<organism evidence="1 2">
    <name type="scientific">Portunus trituberculatus</name>
    <name type="common">Swimming crab</name>
    <name type="synonym">Neptunus trituberculatus</name>
    <dbReference type="NCBI Taxonomy" id="210409"/>
    <lineage>
        <taxon>Eukaryota</taxon>
        <taxon>Metazoa</taxon>
        <taxon>Ecdysozoa</taxon>
        <taxon>Arthropoda</taxon>
        <taxon>Crustacea</taxon>
        <taxon>Multicrustacea</taxon>
        <taxon>Malacostraca</taxon>
        <taxon>Eumalacostraca</taxon>
        <taxon>Eucarida</taxon>
        <taxon>Decapoda</taxon>
        <taxon>Pleocyemata</taxon>
        <taxon>Brachyura</taxon>
        <taxon>Eubrachyura</taxon>
        <taxon>Portunoidea</taxon>
        <taxon>Portunidae</taxon>
        <taxon>Portuninae</taxon>
        <taxon>Portunus</taxon>
    </lineage>
</organism>
<accession>A0A5B7K6N1</accession>
<sequence>MYGPPEEVRGMGACLPGPESCGWPRSKEFQLHRKKQTARRLSLIQQCEIEGLQRGARWRQCDSLG</sequence>
<gene>
    <name evidence="1" type="ORF">E2C01_099887</name>
</gene>
<evidence type="ECO:0000313" key="1">
    <source>
        <dbReference type="EMBL" id="MPD04213.1"/>
    </source>
</evidence>
<name>A0A5B7K6N1_PORTR</name>